<dbReference type="STRING" id="118126.L21_1462"/>
<dbReference type="GO" id="GO:0016020">
    <property type="term" value="C:membrane"/>
    <property type="evidence" value="ECO:0007669"/>
    <property type="project" value="TreeGrafter"/>
</dbReference>
<feature type="transmembrane region" description="Helical" evidence="1">
    <location>
        <begin position="209"/>
        <end position="225"/>
    </location>
</feature>
<reference evidence="3 4" key="1">
    <citation type="submission" date="2016-08" db="EMBL/GenBank/DDBJ databases">
        <authorList>
            <person name="Seilhamer J.J."/>
        </authorList>
    </citation>
    <scope>NUCLEOTIDE SEQUENCE [LARGE SCALE GENOMIC DNA]</scope>
    <source>
        <strain evidence="3">L21-II-0</strain>
    </source>
</reference>
<dbReference type="InterPro" id="IPR050879">
    <property type="entry name" value="Acyltransferase_3"/>
</dbReference>
<dbReference type="PANTHER" id="PTHR23028:SF53">
    <property type="entry name" value="ACYL_TRANSF_3 DOMAIN-CONTAINING PROTEIN"/>
    <property type="match status" value="1"/>
</dbReference>
<feature type="transmembrane region" description="Helical" evidence="1">
    <location>
        <begin position="185"/>
        <end position="203"/>
    </location>
</feature>
<dbReference type="Proteomes" id="UP000184671">
    <property type="component" value="Unassembled WGS sequence"/>
</dbReference>
<sequence>MKTERPGAVTEGGSIPGGRFSNNFDFMRFAAAAMIVFAHAYALRLGYVGIGMYDPVILVAQAGLAALLVTSGYLIAMSWESTASPLRFAWKRLLRVVPALVVAIFVTLFVIGPLLTSLSPGDYLAALLSPAALFTAPYFEDGSVIGLFQGNPWSYVNGSLWTIPVEVMMYGVIAAIGIAGLLHRLGAIAVLAAVNILAWMYWFDDPRMAKVRFTLYFLVGAFLYLHRHRIAYRPVIAGALLLLLGFSAMTPYLTVAGVIAIPYLTIYVAHLPIPYVSTFGRAGDFSYGIYIYHYPVQQALIQVTANTLLLPALFGLSFAVTFALAFLSWHFVEKRALAAKSLGADDLRRRLRLPPLPESLTAWCVARK</sequence>
<dbReference type="InterPro" id="IPR002656">
    <property type="entry name" value="Acyl_transf_3_dom"/>
</dbReference>
<feature type="transmembrane region" description="Helical" evidence="1">
    <location>
        <begin position="55"/>
        <end position="76"/>
    </location>
</feature>
<proteinExistence type="predicted"/>
<gene>
    <name evidence="3" type="ORF">L21_1462</name>
</gene>
<dbReference type="RefSeq" id="WP_074369809.1">
    <property type="nucleotide sequence ID" value="NZ_FMID01000035.1"/>
</dbReference>
<organism evidence="3 4">
    <name type="scientific">Methanoculleus chikugoensis</name>
    <dbReference type="NCBI Taxonomy" id="118126"/>
    <lineage>
        <taxon>Archaea</taxon>
        <taxon>Methanobacteriati</taxon>
        <taxon>Methanobacteriota</taxon>
        <taxon>Stenosarchaea group</taxon>
        <taxon>Methanomicrobia</taxon>
        <taxon>Methanomicrobiales</taxon>
        <taxon>Methanomicrobiaceae</taxon>
        <taxon>Methanoculleus</taxon>
    </lineage>
</organism>
<keyword evidence="3" id="KW-0012">Acyltransferase</keyword>
<evidence type="ECO:0000313" key="3">
    <source>
        <dbReference type="EMBL" id="SCL75555.1"/>
    </source>
</evidence>
<feature type="transmembrane region" description="Helical" evidence="1">
    <location>
        <begin position="96"/>
        <end position="116"/>
    </location>
</feature>
<keyword evidence="3" id="KW-0808">Transferase</keyword>
<feature type="transmembrane region" description="Helical" evidence="1">
    <location>
        <begin position="237"/>
        <end position="264"/>
    </location>
</feature>
<evidence type="ECO:0000256" key="1">
    <source>
        <dbReference type="SAM" id="Phobius"/>
    </source>
</evidence>
<keyword evidence="1" id="KW-1133">Transmembrane helix</keyword>
<dbReference type="AlphaFoldDB" id="A0A1M4MKV7"/>
<feature type="transmembrane region" description="Helical" evidence="1">
    <location>
        <begin position="159"/>
        <end position="178"/>
    </location>
</feature>
<feature type="domain" description="Acyltransferase 3" evidence="2">
    <location>
        <begin position="23"/>
        <end position="328"/>
    </location>
</feature>
<feature type="transmembrane region" description="Helical" evidence="1">
    <location>
        <begin position="308"/>
        <end position="332"/>
    </location>
</feature>
<protein>
    <submittedName>
        <fullName evidence="3">Acyltransferase family protein</fullName>
    </submittedName>
</protein>
<dbReference type="EMBL" id="FMID01000035">
    <property type="protein sequence ID" value="SCL75555.1"/>
    <property type="molecule type" value="Genomic_DNA"/>
</dbReference>
<feature type="transmembrane region" description="Helical" evidence="1">
    <location>
        <begin position="26"/>
        <end position="43"/>
    </location>
</feature>
<evidence type="ECO:0000259" key="2">
    <source>
        <dbReference type="Pfam" id="PF01757"/>
    </source>
</evidence>
<dbReference type="Pfam" id="PF01757">
    <property type="entry name" value="Acyl_transf_3"/>
    <property type="match status" value="1"/>
</dbReference>
<dbReference type="GO" id="GO:0016747">
    <property type="term" value="F:acyltransferase activity, transferring groups other than amino-acyl groups"/>
    <property type="evidence" value="ECO:0007669"/>
    <property type="project" value="InterPro"/>
</dbReference>
<dbReference type="OrthoDB" id="107308at2157"/>
<dbReference type="PANTHER" id="PTHR23028">
    <property type="entry name" value="ACETYLTRANSFERASE"/>
    <property type="match status" value="1"/>
</dbReference>
<accession>A0A1M4MKV7</accession>
<name>A0A1M4MKV7_9EURY</name>
<evidence type="ECO:0000313" key="4">
    <source>
        <dbReference type="Proteomes" id="UP000184671"/>
    </source>
</evidence>
<dbReference type="GO" id="GO:0000271">
    <property type="term" value="P:polysaccharide biosynthetic process"/>
    <property type="evidence" value="ECO:0007669"/>
    <property type="project" value="TreeGrafter"/>
</dbReference>
<keyword evidence="1" id="KW-0472">Membrane</keyword>
<keyword evidence="1" id="KW-0812">Transmembrane</keyword>